<accession>A0ABY5MTJ3</accession>
<feature type="transmembrane region" description="Helical" evidence="6">
    <location>
        <begin position="118"/>
        <end position="140"/>
    </location>
</feature>
<dbReference type="Proteomes" id="UP001342418">
    <property type="component" value="Chromosome"/>
</dbReference>
<dbReference type="RefSeq" id="WP_338531347.1">
    <property type="nucleotide sequence ID" value="NZ_CP030941.1"/>
</dbReference>
<proteinExistence type="predicted"/>
<feature type="transmembrane region" description="Helical" evidence="6">
    <location>
        <begin position="183"/>
        <end position="205"/>
    </location>
</feature>
<evidence type="ECO:0000313" key="7">
    <source>
        <dbReference type="EMBL" id="UUP19166.1"/>
    </source>
</evidence>
<keyword evidence="5 6" id="KW-0472">Membrane</keyword>
<keyword evidence="3 6" id="KW-0812">Transmembrane</keyword>
<evidence type="ECO:0000256" key="4">
    <source>
        <dbReference type="ARBA" id="ARBA00022989"/>
    </source>
</evidence>
<sequence length="206" mass="21199">MSIELWATFIVASLPVHFAPGPNNVLAFTLAATRGYRIAHMASFGRYPAYLMIFVAAGLGLGVLLGQSPVAFNAIRIGGAVYLAWIGLRMVRQAGTAGEAAEAGASDASLRIAIRREFAVAMLNPKAVMFATAFYAQFLIPGAPGYAAQFASMVAVSLALEGTAAGFYALLGSSLRGRAGGRAGLVVLTRILGAIMIGFAGLLAAG</sequence>
<dbReference type="PANTHER" id="PTHR30086:SF20">
    <property type="entry name" value="ARGININE EXPORTER PROTEIN ARGO-RELATED"/>
    <property type="match status" value="1"/>
</dbReference>
<evidence type="ECO:0000256" key="5">
    <source>
        <dbReference type="ARBA" id="ARBA00023136"/>
    </source>
</evidence>
<organism evidence="7 8">
    <name type="scientific">Nitratireductor thuwali</name>
    <dbReference type="NCBI Taxonomy" id="2267699"/>
    <lineage>
        <taxon>Bacteria</taxon>
        <taxon>Pseudomonadati</taxon>
        <taxon>Pseudomonadota</taxon>
        <taxon>Alphaproteobacteria</taxon>
        <taxon>Hyphomicrobiales</taxon>
        <taxon>Phyllobacteriaceae</taxon>
        <taxon>Nitratireductor</taxon>
    </lineage>
</organism>
<keyword evidence="2" id="KW-1003">Cell membrane</keyword>
<evidence type="ECO:0000256" key="2">
    <source>
        <dbReference type="ARBA" id="ARBA00022475"/>
    </source>
</evidence>
<evidence type="ECO:0000256" key="3">
    <source>
        <dbReference type="ARBA" id="ARBA00022692"/>
    </source>
</evidence>
<keyword evidence="8" id="KW-1185">Reference proteome</keyword>
<protein>
    <submittedName>
        <fullName evidence="7">Homoserine/homoserine lactone efflux protein</fullName>
    </submittedName>
</protein>
<evidence type="ECO:0000256" key="6">
    <source>
        <dbReference type="SAM" id="Phobius"/>
    </source>
</evidence>
<reference evidence="7 8" key="1">
    <citation type="submission" date="2018-07" db="EMBL/GenBank/DDBJ databases">
        <title>Genome sequence of Nitratireductor thuwali#1536.</title>
        <authorList>
            <person name="Michoud G."/>
            <person name="Merlino G."/>
            <person name="Sefrji F.O."/>
            <person name="Daffonchio D."/>
        </authorList>
    </citation>
    <scope>NUCLEOTIDE SEQUENCE [LARGE SCALE GENOMIC DNA]</scope>
    <source>
        <strain evidence="8">Nit1536</strain>
    </source>
</reference>
<feature type="transmembrane region" description="Helical" evidence="6">
    <location>
        <begin position="47"/>
        <end position="66"/>
    </location>
</feature>
<dbReference type="PANTHER" id="PTHR30086">
    <property type="entry name" value="ARGININE EXPORTER PROTEIN ARGO"/>
    <property type="match status" value="1"/>
</dbReference>
<keyword evidence="4 6" id="KW-1133">Transmembrane helix</keyword>
<feature type="transmembrane region" description="Helical" evidence="6">
    <location>
        <begin position="146"/>
        <end position="171"/>
    </location>
</feature>
<evidence type="ECO:0000313" key="8">
    <source>
        <dbReference type="Proteomes" id="UP001342418"/>
    </source>
</evidence>
<comment type="subcellular location">
    <subcellularLocation>
        <location evidence="1">Cell membrane</location>
        <topology evidence="1">Multi-pass membrane protein</topology>
    </subcellularLocation>
</comment>
<dbReference type="InterPro" id="IPR001123">
    <property type="entry name" value="LeuE-type"/>
</dbReference>
<dbReference type="EMBL" id="CP030941">
    <property type="protein sequence ID" value="UUP19166.1"/>
    <property type="molecule type" value="Genomic_DNA"/>
</dbReference>
<dbReference type="Pfam" id="PF01810">
    <property type="entry name" value="LysE"/>
    <property type="match status" value="1"/>
</dbReference>
<name>A0ABY5MTJ3_9HYPH</name>
<gene>
    <name evidence="7" type="primary">rhtB_8</name>
    <name evidence="7" type="ORF">NTH_03657</name>
</gene>
<evidence type="ECO:0000256" key="1">
    <source>
        <dbReference type="ARBA" id="ARBA00004651"/>
    </source>
</evidence>